<evidence type="ECO:0000313" key="2">
    <source>
        <dbReference type="Proteomes" id="UP000652219"/>
    </source>
</evidence>
<reference evidence="1 2" key="1">
    <citation type="journal article" date="2020" name="Phytopathology">
        <title>Genome Sequence Resources of Colletotrichum truncatum, C. plurivorum, C. musicola, and C. sojae: Four Species Pathogenic to Soybean (Glycine max).</title>
        <authorList>
            <person name="Rogerio F."/>
            <person name="Boufleur T.R."/>
            <person name="Ciampi-Guillardi M."/>
            <person name="Sukno S.A."/>
            <person name="Thon M.R."/>
            <person name="Massola Junior N.S."/>
            <person name="Baroncelli R."/>
        </authorList>
    </citation>
    <scope>NUCLEOTIDE SEQUENCE [LARGE SCALE GENOMIC DNA]</scope>
    <source>
        <strain evidence="1 2">LFN0009</strain>
    </source>
</reference>
<sequence length="94" mass="10764">MDMGRPTIVPMGQTFVFMALSGRTSKKTHVYSSNETSAELARRRYSMYRDQPASHDPGFLHRVSYRTVDVDTSVAEHKARIEAEMAKIMGQKRR</sequence>
<proteinExistence type="predicted"/>
<name>A0A8H6IMP5_9PEZI</name>
<dbReference type="AlphaFoldDB" id="A0A8H6IMP5"/>
<protein>
    <submittedName>
        <fullName evidence="1">Uncharacterized protein</fullName>
    </submittedName>
</protein>
<evidence type="ECO:0000313" key="1">
    <source>
        <dbReference type="EMBL" id="KAF6787082.1"/>
    </source>
</evidence>
<keyword evidence="2" id="KW-1185">Reference proteome</keyword>
<organism evidence="1 2">
    <name type="scientific">Colletotrichum sojae</name>
    <dbReference type="NCBI Taxonomy" id="2175907"/>
    <lineage>
        <taxon>Eukaryota</taxon>
        <taxon>Fungi</taxon>
        <taxon>Dikarya</taxon>
        <taxon>Ascomycota</taxon>
        <taxon>Pezizomycotina</taxon>
        <taxon>Sordariomycetes</taxon>
        <taxon>Hypocreomycetidae</taxon>
        <taxon>Glomerellales</taxon>
        <taxon>Glomerellaceae</taxon>
        <taxon>Colletotrichum</taxon>
        <taxon>Colletotrichum orchidearum species complex</taxon>
    </lineage>
</organism>
<dbReference type="EMBL" id="WIGN01000612">
    <property type="protein sequence ID" value="KAF6787082.1"/>
    <property type="molecule type" value="Genomic_DNA"/>
</dbReference>
<accession>A0A8H6IMP5</accession>
<comment type="caution">
    <text evidence="1">The sequence shown here is derived from an EMBL/GenBank/DDBJ whole genome shotgun (WGS) entry which is preliminary data.</text>
</comment>
<gene>
    <name evidence="1" type="ORF">CSOJ01_15292</name>
</gene>
<dbReference type="Proteomes" id="UP000652219">
    <property type="component" value="Unassembled WGS sequence"/>
</dbReference>